<keyword evidence="1" id="KW-1133">Transmembrane helix</keyword>
<proteinExistence type="predicted"/>
<keyword evidence="1" id="KW-0472">Membrane</keyword>
<feature type="transmembrane region" description="Helical" evidence="1">
    <location>
        <begin position="39"/>
        <end position="58"/>
    </location>
</feature>
<accession>A0AAN7RCH0</accession>
<evidence type="ECO:0000256" key="1">
    <source>
        <dbReference type="SAM" id="Phobius"/>
    </source>
</evidence>
<sequence>MPPPWGPPPPGPPGGPFGFLCDGICRLISAWFVPVSEHYFSYMVPMCFAAAAFSRAAVGLCSVAQEARLWAHHGSNQNREK</sequence>
<dbReference type="AlphaFoldDB" id="A0AAN7RCH0"/>
<evidence type="ECO:0000313" key="3">
    <source>
        <dbReference type="Proteomes" id="UP001346149"/>
    </source>
</evidence>
<reference evidence="2 3" key="1">
    <citation type="journal article" date="2023" name="Hortic Res">
        <title>Pangenome of water caltrop reveals structural variations and asymmetric subgenome divergence after allopolyploidization.</title>
        <authorList>
            <person name="Zhang X."/>
            <person name="Chen Y."/>
            <person name="Wang L."/>
            <person name="Yuan Y."/>
            <person name="Fang M."/>
            <person name="Shi L."/>
            <person name="Lu R."/>
            <person name="Comes H.P."/>
            <person name="Ma Y."/>
            <person name="Chen Y."/>
            <person name="Huang G."/>
            <person name="Zhou Y."/>
            <person name="Zheng Z."/>
            <person name="Qiu Y."/>
        </authorList>
    </citation>
    <scope>NUCLEOTIDE SEQUENCE [LARGE SCALE GENOMIC DNA]</scope>
    <source>
        <strain evidence="2">F231</strain>
    </source>
</reference>
<dbReference type="Proteomes" id="UP001346149">
    <property type="component" value="Unassembled WGS sequence"/>
</dbReference>
<dbReference type="EMBL" id="JAXQNO010000007">
    <property type="protein sequence ID" value="KAK4795331.1"/>
    <property type="molecule type" value="Genomic_DNA"/>
</dbReference>
<protein>
    <submittedName>
        <fullName evidence="2">Uncharacterized protein</fullName>
    </submittedName>
</protein>
<gene>
    <name evidence="2" type="ORF">SAY86_013325</name>
</gene>
<evidence type="ECO:0000313" key="2">
    <source>
        <dbReference type="EMBL" id="KAK4795331.1"/>
    </source>
</evidence>
<keyword evidence="1" id="KW-0812">Transmembrane</keyword>
<organism evidence="2 3">
    <name type="scientific">Trapa natans</name>
    <name type="common">Water chestnut</name>
    <dbReference type="NCBI Taxonomy" id="22666"/>
    <lineage>
        <taxon>Eukaryota</taxon>
        <taxon>Viridiplantae</taxon>
        <taxon>Streptophyta</taxon>
        <taxon>Embryophyta</taxon>
        <taxon>Tracheophyta</taxon>
        <taxon>Spermatophyta</taxon>
        <taxon>Magnoliopsida</taxon>
        <taxon>eudicotyledons</taxon>
        <taxon>Gunneridae</taxon>
        <taxon>Pentapetalae</taxon>
        <taxon>rosids</taxon>
        <taxon>malvids</taxon>
        <taxon>Myrtales</taxon>
        <taxon>Lythraceae</taxon>
        <taxon>Trapa</taxon>
    </lineage>
</organism>
<keyword evidence="3" id="KW-1185">Reference proteome</keyword>
<comment type="caution">
    <text evidence="2">The sequence shown here is derived from an EMBL/GenBank/DDBJ whole genome shotgun (WGS) entry which is preliminary data.</text>
</comment>
<name>A0AAN7RCH0_TRANT</name>